<comment type="similarity">
    <text evidence="1">Belongs to the complex I LYR family.</text>
</comment>
<comment type="caution">
    <text evidence="2">The sequence shown here is derived from an EMBL/GenBank/DDBJ whole genome shotgun (WGS) entry which is preliminary data.</text>
</comment>
<dbReference type="PANTHER" id="PTHR21024:SF0">
    <property type="entry name" value="ELECTRON TRANSFER FLAVOPROTEIN REGULATORY FACTOR 1"/>
    <property type="match status" value="1"/>
</dbReference>
<dbReference type="GO" id="GO:0005739">
    <property type="term" value="C:mitochondrion"/>
    <property type="evidence" value="ECO:0007669"/>
    <property type="project" value="TreeGrafter"/>
</dbReference>
<dbReference type="AlphaFoldDB" id="A0A8K0RJY0"/>
<dbReference type="InterPro" id="IPR052000">
    <property type="entry name" value="ETFRF1"/>
</dbReference>
<proteinExistence type="inferred from homology"/>
<dbReference type="EMBL" id="JAGMVJ010000001">
    <property type="protein sequence ID" value="KAH7095217.1"/>
    <property type="molecule type" value="Genomic_DNA"/>
</dbReference>
<organism evidence="2 3">
    <name type="scientific">Paraphoma chrysanthemicola</name>
    <dbReference type="NCBI Taxonomy" id="798071"/>
    <lineage>
        <taxon>Eukaryota</taxon>
        <taxon>Fungi</taxon>
        <taxon>Dikarya</taxon>
        <taxon>Ascomycota</taxon>
        <taxon>Pezizomycotina</taxon>
        <taxon>Dothideomycetes</taxon>
        <taxon>Pleosporomycetidae</taxon>
        <taxon>Pleosporales</taxon>
        <taxon>Pleosporineae</taxon>
        <taxon>Phaeosphaeriaceae</taxon>
        <taxon>Paraphoma</taxon>
    </lineage>
</organism>
<dbReference type="GO" id="GO:0090324">
    <property type="term" value="P:negative regulation of oxidative phosphorylation"/>
    <property type="evidence" value="ECO:0007669"/>
    <property type="project" value="InterPro"/>
</dbReference>
<evidence type="ECO:0000313" key="2">
    <source>
        <dbReference type="EMBL" id="KAH7095217.1"/>
    </source>
</evidence>
<protein>
    <submittedName>
        <fullName evidence="2">LYR motif-containing protein 5A</fullName>
    </submittedName>
</protein>
<keyword evidence="3" id="KW-1185">Reference proteome</keyword>
<reference evidence="2" key="1">
    <citation type="journal article" date="2021" name="Nat. Commun.">
        <title>Genetic determinants of endophytism in the Arabidopsis root mycobiome.</title>
        <authorList>
            <person name="Mesny F."/>
            <person name="Miyauchi S."/>
            <person name="Thiergart T."/>
            <person name="Pickel B."/>
            <person name="Atanasova L."/>
            <person name="Karlsson M."/>
            <person name="Huettel B."/>
            <person name="Barry K.W."/>
            <person name="Haridas S."/>
            <person name="Chen C."/>
            <person name="Bauer D."/>
            <person name="Andreopoulos W."/>
            <person name="Pangilinan J."/>
            <person name="LaButti K."/>
            <person name="Riley R."/>
            <person name="Lipzen A."/>
            <person name="Clum A."/>
            <person name="Drula E."/>
            <person name="Henrissat B."/>
            <person name="Kohler A."/>
            <person name="Grigoriev I.V."/>
            <person name="Martin F.M."/>
            <person name="Hacquard S."/>
        </authorList>
    </citation>
    <scope>NUCLEOTIDE SEQUENCE</scope>
    <source>
        <strain evidence="2">MPI-SDFR-AT-0120</strain>
    </source>
</reference>
<dbReference type="InterPro" id="IPR045296">
    <property type="entry name" value="Complex1_LYR_ETFRF1_LYRM5"/>
</dbReference>
<evidence type="ECO:0000313" key="3">
    <source>
        <dbReference type="Proteomes" id="UP000813461"/>
    </source>
</evidence>
<evidence type="ECO:0000256" key="1">
    <source>
        <dbReference type="ARBA" id="ARBA00009508"/>
    </source>
</evidence>
<dbReference type="GO" id="GO:0022904">
    <property type="term" value="P:respiratory electron transport chain"/>
    <property type="evidence" value="ECO:0007669"/>
    <property type="project" value="TreeGrafter"/>
</dbReference>
<dbReference type="CDD" id="cd20265">
    <property type="entry name" value="Complex1_LYR_ETFRF1_LYRM5"/>
    <property type="match status" value="1"/>
</dbReference>
<sequence length="87" mass="10696">MVSSNPTLRHQVIRIYKDLLFLGREYPQGYDYYRSRLHKAFASQRDTKDEEQIKKGIKRAEFVKKEIEALYYLKRYRTLRQRYDTKS</sequence>
<accession>A0A8K0RJY0</accession>
<name>A0A8K0RJY0_9PLEO</name>
<dbReference type="PANTHER" id="PTHR21024">
    <property type="entry name" value="GROWTH HORMONE-INDUCIBLE SOLUBLE PROTEIN-RELATED"/>
    <property type="match status" value="1"/>
</dbReference>
<dbReference type="Proteomes" id="UP000813461">
    <property type="component" value="Unassembled WGS sequence"/>
</dbReference>
<gene>
    <name evidence="2" type="ORF">FB567DRAFT_23001</name>
</gene>
<dbReference type="OrthoDB" id="10258445at2759"/>
<dbReference type="Pfam" id="PF13233">
    <property type="entry name" value="Complex1_LYR_2"/>
    <property type="match status" value="1"/>
</dbReference>